<evidence type="ECO:0000313" key="2">
    <source>
        <dbReference type="EMBL" id="MCP1338052.1"/>
    </source>
</evidence>
<name>A0A9X2JQ64_9GAMM</name>
<feature type="transmembrane region" description="Helical" evidence="1">
    <location>
        <begin position="100"/>
        <end position="119"/>
    </location>
</feature>
<keyword evidence="1" id="KW-0812">Transmembrane</keyword>
<dbReference type="EMBL" id="JAMZDE010000001">
    <property type="protein sequence ID" value="MCP1338052.1"/>
    <property type="molecule type" value="Genomic_DNA"/>
</dbReference>
<dbReference type="Proteomes" id="UP001139474">
    <property type="component" value="Unassembled WGS sequence"/>
</dbReference>
<organism evidence="2 3">
    <name type="scientific">Idiomarina rhizosphaerae</name>
    <dbReference type="NCBI Taxonomy" id="2961572"/>
    <lineage>
        <taxon>Bacteria</taxon>
        <taxon>Pseudomonadati</taxon>
        <taxon>Pseudomonadota</taxon>
        <taxon>Gammaproteobacteria</taxon>
        <taxon>Alteromonadales</taxon>
        <taxon>Idiomarinaceae</taxon>
        <taxon>Idiomarina</taxon>
    </lineage>
</organism>
<evidence type="ECO:0000313" key="3">
    <source>
        <dbReference type="Proteomes" id="UP001139474"/>
    </source>
</evidence>
<evidence type="ECO:0000256" key="1">
    <source>
        <dbReference type="SAM" id="Phobius"/>
    </source>
</evidence>
<dbReference type="AlphaFoldDB" id="A0A9X2JQ64"/>
<gene>
    <name evidence="2" type="ORF">NJR55_00470</name>
</gene>
<proteinExistence type="predicted"/>
<accession>A0A9X2JQ64</accession>
<keyword evidence="1" id="KW-1133">Transmembrane helix</keyword>
<keyword evidence="1" id="KW-0472">Membrane</keyword>
<keyword evidence="3" id="KW-1185">Reference proteome</keyword>
<dbReference type="RefSeq" id="WP_253616841.1">
    <property type="nucleotide sequence ID" value="NZ_JAMZDE010000001.1"/>
</dbReference>
<feature type="transmembrane region" description="Helical" evidence="1">
    <location>
        <begin position="16"/>
        <end position="34"/>
    </location>
</feature>
<reference evidence="2" key="1">
    <citation type="submission" date="2022-06" db="EMBL/GenBank/DDBJ databases">
        <title>Idiomarina rhizosphaerae M1R2S28.</title>
        <authorList>
            <person name="Sun J.-Q."/>
            <person name="Li L.-F."/>
        </authorList>
    </citation>
    <scope>NUCLEOTIDE SEQUENCE</scope>
    <source>
        <strain evidence="2">M1R2S28</strain>
    </source>
</reference>
<protein>
    <submittedName>
        <fullName evidence="2">Uncharacterized protein</fullName>
    </submittedName>
</protein>
<sequence length="127" mass="14678">MNIIDKIKDLDEHWKIPIKAIFIVVFFGVLPSVFTCDWSWFSRSGSIIVVYGVYIVWLDYKGKIDSDLTLLKSAVNKKFGEKAEELHDIMDTMRSNNRLLYDRVEFILLASGTVIWGYGDLVGKMYC</sequence>
<comment type="caution">
    <text evidence="2">The sequence shown here is derived from an EMBL/GenBank/DDBJ whole genome shotgun (WGS) entry which is preliminary data.</text>
</comment>
<feature type="transmembrane region" description="Helical" evidence="1">
    <location>
        <begin position="40"/>
        <end position="58"/>
    </location>
</feature>